<keyword evidence="3" id="KW-1185">Reference proteome</keyword>
<dbReference type="PANTHER" id="PTHR43617">
    <property type="entry name" value="L-AMINO ACID N-ACETYLTRANSFERASE"/>
    <property type="match status" value="1"/>
</dbReference>
<dbReference type="EC" id="2.3.-.-" evidence="2"/>
<dbReference type="GO" id="GO:0016746">
    <property type="term" value="F:acyltransferase activity"/>
    <property type="evidence" value="ECO:0007669"/>
    <property type="project" value="UniProtKB-KW"/>
</dbReference>
<keyword evidence="2" id="KW-0808">Transferase</keyword>
<dbReference type="PROSITE" id="PS51186">
    <property type="entry name" value="GNAT"/>
    <property type="match status" value="1"/>
</dbReference>
<dbReference type="Pfam" id="PF00583">
    <property type="entry name" value="Acetyltransf_1"/>
    <property type="match status" value="1"/>
</dbReference>
<reference evidence="3" key="1">
    <citation type="journal article" date="2019" name="Int. J. Syst. Evol. Microbiol.">
        <title>The Global Catalogue of Microorganisms (GCM) 10K type strain sequencing project: providing services to taxonomists for standard genome sequencing and annotation.</title>
        <authorList>
            <consortium name="The Broad Institute Genomics Platform"/>
            <consortium name="The Broad Institute Genome Sequencing Center for Infectious Disease"/>
            <person name="Wu L."/>
            <person name="Ma J."/>
        </authorList>
    </citation>
    <scope>NUCLEOTIDE SEQUENCE [LARGE SCALE GENOMIC DNA]</scope>
    <source>
        <strain evidence="3">CECT 7956</strain>
    </source>
</reference>
<dbReference type="Gene3D" id="3.40.630.30">
    <property type="match status" value="1"/>
</dbReference>
<dbReference type="SUPFAM" id="SSF55729">
    <property type="entry name" value="Acyl-CoA N-acyltransferases (Nat)"/>
    <property type="match status" value="1"/>
</dbReference>
<protein>
    <submittedName>
        <fullName evidence="2">GNAT family N-acetyltransferase</fullName>
        <ecNumber evidence="2">2.3.-.-</ecNumber>
    </submittedName>
</protein>
<dbReference type="CDD" id="cd04301">
    <property type="entry name" value="NAT_SF"/>
    <property type="match status" value="1"/>
</dbReference>
<sequence>MITYHRAELKDIPTIQYIAYETWPETYREILSNAQMTYMLDMMYSEEVLSIQMESEEQIFYIAKKENEIIGFVAFQYNYPEPKTTKIHKIYLLPSAQGHGVGKALINLAADHARSVNNTQITLNVNKFNKALNFYKKIGFEVLKYQDFDIGRGYLMEDAIMVKAL</sequence>
<evidence type="ECO:0000259" key="1">
    <source>
        <dbReference type="PROSITE" id="PS51186"/>
    </source>
</evidence>
<dbReference type="RefSeq" id="WP_379839813.1">
    <property type="nucleotide sequence ID" value="NZ_JBHRYQ010000001.1"/>
</dbReference>
<organism evidence="2 3">
    <name type="scientific">Lacihabitans lacunae</name>
    <dbReference type="NCBI Taxonomy" id="1028214"/>
    <lineage>
        <taxon>Bacteria</taxon>
        <taxon>Pseudomonadati</taxon>
        <taxon>Bacteroidota</taxon>
        <taxon>Cytophagia</taxon>
        <taxon>Cytophagales</taxon>
        <taxon>Leadbetterellaceae</taxon>
        <taxon>Lacihabitans</taxon>
    </lineage>
</organism>
<dbReference type="InterPro" id="IPR016181">
    <property type="entry name" value="Acyl_CoA_acyltransferase"/>
</dbReference>
<keyword evidence="2" id="KW-0012">Acyltransferase</keyword>
<feature type="domain" description="N-acetyltransferase" evidence="1">
    <location>
        <begin position="2"/>
        <end position="165"/>
    </location>
</feature>
<name>A0ABV7Z2I0_9BACT</name>
<proteinExistence type="predicted"/>
<gene>
    <name evidence="2" type="ORF">ACFOOI_19750</name>
</gene>
<evidence type="ECO:0000313" key="2">
    <source>
        <dbReference type="EMBL" id="MFC3812907.1"/>
    </source>
</evidence>
<dbReference type="PANTHER" id="PTHR43617:SF22">
    <property type="entry name" value="L-AMINO ACID N-ACETYLTRANSFERASE AAAT"/>
    <property type="match status" value="1"/>
</dbReference>
<accession>A0ABV7Z2I0</accession>
<dbReference type="InterPro" id="IPR000182">
    <property type="entry name" value="GNAT_dom"/>
</dbReference>
<dbReference type="EMBL" id="JBHRYQ010000001">
    <property type="protein sequence ID" value="MFC3812907.1"/>
    <property type="molecule type" value="Genomic_DNA"/>
</dbReference>
<comment type="caution">
    <text evidence="2">The sequence shown here is derived from an EMBL/GenBank/DDBJ whole genome shotgun (WGS) entry which is preliminary data.</text>
</comment>
<evidence type="ECO:0000313" key="3">
    <source>
        <dbReference type="Proteomes" id="UP001595616"/>
    </source>
</evidence>
<dbReference type="InterPro" id="IPR050276">
    <property type="entry name" value="MshD_Acetyltransferase"/>
</dbReference>
<dbReference type="Proteomes" id="UP001595616">
    <property type="component" value="Unassembled WGS sequence"/>
</dbReference>